<dbReference type="PROSITE" id="PS51257">
    <property type="entry name" value="PROKAR_LIPOPROTEIN"/>
    <property type="match status" value="1"/>
</dbReference>
<dbReference type="AlphaFoldDB" id="A0AAW5UW77"/>
<organism evidence="2 3">
    <name type="scientific">Segatella copri</name>
    <dbReference type="NCBI Taxonomy" id="165179"/>
    <lineage>
        <taxon>Bacteria</taxon>
        <taxon>Pseudomonadati</taxon>
        <taxon>Bacteroidota</taxon>
        <taxon>Bacteroidia</taxon>
        <taxon>Bacteroidales</taxon>
        <taxon>Prevotellaceae</taxon>
        <taxon>Segatella</taxon>
    </lineage>
</organism>
<dbReference type="EMBL" id="JAPDUM010000001">
    <property type="protein sequence ID" value="MCW4164336.1"/>
    <property type="molecule type" value="Genomic_DNA"/>
</dbReference>
<feature type="chain" id="PRO_5043330570" evidence="1">
    <location>
        <begin position="29"/>
        <end position="368"/>
    </location>
</feature>
<dbReference type="Proteomes" id="UP001209476">
    <property type="component" value="Unassembled WGS sequence"/>
</dbReference>
<evidence type="ECO:0000313" key="2">
    <source>
        <dbReference type="EMBL" id="MCW4164336.1"/>
    </source>
</evidence>
<feature type="signal peptide" evidence="1">
    <location>
        <begin position="1"/>
        <end position="28"/>
    </location>
</feature>
<dbReference type="Gene3D" id="2.60.40.2630">
    <property type="match status" value="1"/>
</dbReference>
<proteinExistence type="predicted"/>
<evidence type="ECO:0000256" key="1">
    <source>
        <dbReference type="SAM" id="SignalP"/>
    </source>
</evidence>
<dbReference type="InterPro" id="IPR042278">
    <property type="entry name" value="Mfa-like_1_N"/>
</dbReference>
<name>A0AAW5UW77_9BACT</name>
<comment type="caution">
    <text evidence="2">The sequence shown here is derived from an EMBL/GenBank/DDBJ whole genome shotgun (WGS) entry which is preliminary data.</text>
</comment>
<gene>
    <name evidence="2" type="ORF">ONS98_03685</name>
</gene>
<dbReference type="Pfam" id="PF13149">
    <property type="entry name" value="Mfa_like_1"/>
    <property type="match status" value="1"/>
</dbReference>
<dbReference type="Gene3D" id="2.60.40.2620">
    <property type="entry name" value="Fimbrillin-like"/>
    <property type="match status" value="1"/>
</dbReference>
<accession>A0AAW5UW77</accession>
<protein>
    <submittedName>
        <fullName evidence="2">Fimbrillin family protein</fullName>
    </submittedName>
</protein>
<sequence>MNLNYHKMKFLRLAFYVLIAQLVLSGCAGEGVEETSSSSSSEINFDAYVGRDASTRSDVTDIDFLKSGEWNAGFGVFARYGNTHLMDTEHVTWRGNHWGYDHIRFWPSSGKVDFYAFAPYSPYVTMGSLPDSLVWQDKNISPYTYIRFPSNDSPIDLIWAKQTGQQAPTSPGSKVKFQFKHALARLSFDITAPKLEDGTVIKVQRVRLYGVSDYKGVFVMEGYLNLNTGAWILADNGVKWHYTWTPEGKKADIPNNDNDKKDSIVYKLSAPPQLPNQNNKVTNDDDSYIFIIPQTKTESFHLAITYTVQQGDFKETVTVKKNLLDVLCKPGEPNPSFEFKEGKAYVFHLILSLDPINFSITPKVEDWK</sequence>
<reference evidence="2" key="1">
    <citation type="submission" date="2022-11" db="EMBL/GenBank/DDBJ databases">
        <title>Genomic repertoires linked with pathogenic potency of arthritogenic Prevotella copri isolated from the gut of rheumatoid arthritis patients.</title>
        <authorList>
            <person name="Nii T."/>
            <person name="Maeda Y."/>
            <person name="Motooka D."/>
            <person name="Naito M."/>
            <person name="Matsumoto Y."/>
            <person name="Ogawa T."/>
            <person name="Oguro-Igashira E."/>
            <person name="Kishikawa T."/>
            <person name="Yamashita M."/>
            <person name="Koizumi S."/>
            <person name="Kurakawa T."/>
            <person name="Okumura R."/>
            <person name="Kayama H."/>
            <person name="Murakami M."/>
            <person name="Sakaguchi T."/>
            <person name="Das B."/>
            <person name="Nakamura S."/>
            <person name="Okada Y."/>
            <person name="Kumanogoh A."/>
            <person name="Takeda K."/>
        </authorList>
    </citation>
    <scope>NUCLEOTIDE SEQUENCE</scope>
    <source>
        <strain evidence="2">RA-N001-16</strain>
    </source>
</reference>
<keyword evidence="1" id="KW-0732">Signal</keyword>
<dbReference type="InterPro" id="IPR025049">
    <property type="entry name" value="Mfa-like_1"/>
</dbReference>
<evidence type="ECO:0000313" key="3">
    <source>
        <dbReference type="Proteomes" id="UP001209476"/>
    </source>
</evidence>
<dbReference type="CDD" id="cd13120">
    <property type="entry name" value="BF2867_like_N"/>
    <property type="match status" value="1"/>
</dbReference>
<dbReference type="RefSeq" id="WP_264910986.1">
    <property type="nucleotide sequence ID" value="NZ_JAPDUL010000001.1"/>
</dbReference>